<name>A0AAE1GQA1_PETCI</name>
<evidence type="ECO:0000313" key="1">
    <source>
        <dbReference type="EMBL" id="KAK3896221.1"/>
    </source>
</evidence>
<dbReference type="EMBL" id="JAWQEG010000008">
    <property type="protein sequence ID" value="KAK3896221.1"/>
    <property type="molecule type" value="Genomic_DNA"/>
</dbReference>
<reference evidence="1" key="1">
    <citation type="submission" date="2023-10" db="EMBL/GenBank/DDBJ databases">
        <title>Genome assemblies of two species of porcelain crab, Petrolisthes cinctipes and Petrolisthes manimaculis (Anomura: Porcellanidae).</title>
        <authorList>
            <person name="Angst P."/>
        </authorList>
    </citation>
    <scope>NUCLEOTIDE SEQUENCE</scope>
    <source>
        <strain evidence="1">PB745_01</strain>
        <tissue evidence="1">Gill</tissue>
    </source>
</reference>
<organism evidence="1 2">
    <name type="scientific">Petrolisthes cinctipes</name>
    <name type="common">Flat porcelain crab</name>
    <dbReference type="NCBI Taxonomy" id="88211"/>
    <lineage>
        <taxon>Eukaryota</taxon>
        <taxon>Metazoa</taxon>
        <taxon>Ecdysozoa</taxon>
        <taxon>Arthropoda</taxon>
        <taxon>Crustacea</taxon>
        <taxon>Multicrustacea</taxon>
        <taxon>Malacostraca</taxon>
        <taxon>Eumalacostraca</taxon>
        <taxon>Eucarida</taxon>
        <taxon>Decapoda</taxon>
        <taxon>Pleocyemata</taxon>
        <taxon>Anomura</taxon>
        <taxon>Galatheoidea</taxon>
        <taxon>Porcellanidae</taxon>
        <taxon>Petrolisthes</taxon>
    </lineage>
</organism>
<keyword evidence="2" id="KW-1185">Reference proteome</keyword>
<sequence>MPSQDKHRHRHLSAIPEFNCTFKHLPGKKNPGADALSRIEINAVKLGLDYNHFARKQQQDPEASATRTTITSLQWRDVPLNDSGTTILCDISTGRPCPWIPASLRHYLFNLVHNLSHPSLRASTRLIT</sequence>
<evidence type="ECO:0000313" key="2">
    <source>
        <dbReference type="Proteomes" id="UP001286313"/>
    </source>
</evidence>
<protein>
    <submittedName>
        <fullName evidence="1">Uncharacterized protein</fullName>
    </submittedName>
</protein>
<gene>
    <name evidence="1" type="ORF">Pcinc_000143</name>
</gene>
<dbReference type="Proteomes" id="UP001286313">
    <property type="component" value="Unassembled WGS sequence"/>
</dbReference>
<accession>A0AAE1GQA1</accession>
<comment type="caution">
    <text evidence="1">The sequence shown here is derived from an EMBL/GenBank/DDBJ whole genome shotgun (WGS) entry which is preliminary data.</text>
</comment>
<proteinExistence type="predicted"/>
<dbReference type="AlphaFoldDB" id="A0AAE1GQA1"/>